<dbReference type="PANTHER" id="PTHR46194:SF1">
    <property type="entry name" value="PEPTIDYL-TRNA HYDROLASE PTRHD1-RELATED"/>
    <property type="match status" value="1"/>
</dbReference>
<evidence type="ECO:0000256" key="3">
    <source>
        <dbReference type="ARBA" id="ARBA00048707"/>
    </source>
</evidence>
<proteinExistence type="predicted"/>
<dbReference type="Pfam" id="PF01981">
    <property type="entry name" value="PTH2"/>
    <property type="match status" value="1"/>
</dbReference>
<dbReference type="PANTHER" id="PTHR46194">
    <property type="entry name" value="PEPTIDYL-TRNA HYDROLASE PTRHD1-RELATED"/>
    <property type="match status" value="1"/>
</dbReference>
<accession>A0A670HV35</accession>
<keyword evidence="6" id="KW-1185">Reference proteome</keyword>
<dbReference type="Ensembl" id="ENSPMRT00000003823.1">
    <property type="protein sequence ID" value="ENSPMRP00000003568.1"/>
    <property type="gene ID" value="ENSPMRG00000002495.1"/>
</dbReference>
<evidence type="ECO:0000256" key="2">
    <source>
        <dbReference type="ARBA" id="ARBA00022801"/>
    </source>
</evidence>
<dbReference type="InterPro" id="IPR042237">
    <property type="entry name" value="PTRHD1"/>
</dbReference>
<evidence type="ECO:0000256" key="1">
    <source>
        <dbReference type="ARBA" id="ARBA00013260"/>
    </source>
</evidence>
<dbReference type="InterPro" id="IPR002833">
    <property type="entry name" value="PTH2"/>
</dbReference>
<comment type="catalytic activity">
    <reaction evidence="3">
        <text>an N-acyl-L-alpha-aminoacyl-tRNA + H2O = an N-acyl-L-amino acid + a tRNA + H(+)</text>
        <dbReference type="Rhea" id="RHEA:54448"/>
        <dbReference type="Rhea" id="RHEA-COMP:10123"/>
        <dbReference type="Rhea" id="RHEA-COMP:13883"/>
        <dbReference type="ChEBI" id="CHEBI:15377"/>
        <dbReference type="ChEBI" id="CHEBI:15378"/>
        <dbReference type="ChEBI" id="CHEBI:59874"/>
        <dbReference type="ChEBI" id="CHEBI:78442"/>
        <dbReference type="ChEBI" id="CHEBI:138191"/>
        <dbReference type="EC" id="3.1.1.29"/>
    </reaction>
</comment>
<protein>
    <recommendedName>
        <fullName evidence="1">peptidyl-tRNA hydrolase</fullName>
        <ecNumber evidence="1">3.1.1.29</ecNumber>
    </recommendedName>
</protein>
<name>A0A670HV35_PODMU</name>
<dbReference type="EC" id="3.1.1.29" evidence="1"/>
<dbReference type="Proteomes" id="UP000472272">
    <property type="component" value="Chromosome 3"/>
</dbReference>
<dbReference type="GeneTree" id="ENSGT00500000044959"/>
<sequence length="271" mass="30041">MPGTGRGPVLTHRRRRRPSSPPPRRASPRAALTGKLERLPRRKYRPPSPRQPPRSKTPRDAQRRKCVTRSPAWGVLDAVPLSNDNPQEGPPSVRTGLSVQQDGRPLVEIHPPHRFLASFSHFPSQNSVLRCPIGGARTSGSRAPRPSRGKMAARALVQYVVLRGDLRREPLSWPLGASVAQACHAALAVVHAHYQHPDTAAYLAQGGSMRTVVLEAPDECALTALAEALQQNNIDHKVWVEQPENIATCIALRPYPKEHVHQYLKKFKLLK</sequence>
<gene>
    <name evidence="5" type="primary">PTRHD1</name>
</gene>
<dbReference type="GO" id="GO:0004045">
    <property type="term" value="F:peptidyl-tRNA hydrolase activity"/>
    <property type="evidence" value="ECO:0007669"/>
    <property type="project" value="UniProtKB-EC"/>
</dbReference>
<dbReference type="InterPro" id="IPR023476">
    <property type="entry name" value="Pep_tRNA_hydro_II_dom_sf"/>
</dbReference>
<dbReference type="AlphaFoldDB" id="A0A670HV35"/>
<feature type="region of interest" description="Disordered" evidence="4">
    <location>
        <begin position="1"/>
        <end position="98"/>
    </location>
</feature>
<evidence type="ECO:0000313" key="5">
    <source>
        <dbReference type="Ensembl" id="ENSPMRP00000003568.1"/>
    </source>
</evidence>
<evidence type="ECO:0000256" key="4">
    <source>
        <dbReference type="SAM" id="MobiDB-lite"/>
    </source>
</evidence>
<reference evidence="5" key="2">
    <citation type="submission" date="2025-08" db="UniProtKB">
        <authorList>
            <consortium name="Ensembl"/>
        </authorList>
    </citation>
    <scope>IDENTIFICATION</scope>
</reference>
<evidence type="ECO:0000313" key="6">
    <source>
        <dbReference type="Proteomes" id="UP000472272"/>
    </source>
</evidence>
<organism evidence="5 6">
    <name type="scientific">Podarcis muralis</name>
    <name type="common">Wall lizard</name>
    <name type="synonym">Lacerta muralis</name>
    <dbReference type="NCBI Taxonomy" id="64176"/>
    <lineage>
        <taxon>Eukaryota</taxon>
        <taxon>Metazoa</taxon>
        <taxon>Chordata</taxon>
        <taxon>Craniata</taxon>
        <taxon>Vertebrata</taxon>
        <taxon>Euteleostomi</taxon>
        <taxon>Lepidosauria</taxon>
        <taxon>Squamata</taxon>
        <taxon>Bifurcata</taxon>
        <taxon>Unidentata</taxon>
        <taxon>Episquamata</taxon>
        <taxon>Laterata</taxon>
        <taxon>Lacertibaenia</taxon>
        <taxon>Lacertidae</taxon>
        <taxon>Podarcis</taxon>
    </lineage>
</organism>
<keyword evidence="2" id="KW-0378">Hydrolase</keyword>
<reference evidence="5" key="3">
    <citation type="submission" date="2025-09" db="UniProtKB">
        <authorList>
            <consortium name="Ensembl"/>
        </authorList>
    </citation>
    <scope>IDENTIFICATION</scope>
</reference>
<reference evidence="5 6" key="1">
    <citation type="journal article" date="2019" name="Proc. Natl. Acad. Sci. U.S.A.">
        <title>Regulatory changes in pterin and carotenoid genes underlie balanced color polymorphisms in the wall lizard.</title>
        <authorList>
            <person name="Andrade P."/>
            <person name="Pinho C."/>
            <person name="Perez I de Lanuza G."/>
            <person name="Afonso S."/>
            <person name="Brejcha J."/>
            <person name="Rubin C.J."/>
            <person name="Wallerman O."/>
            <person name="Pereira P."/>
            <person name="Sabatino S.J."/>
            <person name="Bellati A."/>
            <person name="Pellitteri-Rosa D."/>
            <person name="Bosakova Z."/>
            <person name="Bunikis I."/>
            <person name="Carretero M.A."/>
            <person name="Feiner N."/>
            <person name="Marsik P."/>
            <person name="Pauperio F."/>
            <person name="Salvi D."/>
            <person name="Soler L."/>
            <person name="While G.M."/>
            <person name="Uller T."/>
            <person name="Font E."/>
            <person name="Andersson L."/>
            <person name="Carneiro M."/>
        </authorList>
    </citation>
    <scope>NUCLEOTIDE SEQUENCE</scope>
</reference>
<dbReference type="SUPFAM" id="SSF102462">
    <property type="entry name" value="Peptidyl-tRNA hydrolase II"/>
    <property type="match status" value="1"/>
</dbReference>
<dbReference type="CDD" id="cd02429">
    <property type="entry name" value="PTH2_like"/>
    <property type="match status" value="1"/>
</dbReference>
<dbReference type="Gene3D" id="3.40.1490.10">
    <property type="entry name" value="Bit1"/>
    <property type="match status" value="1"/>
</dbReference>